<dbReference type="InterPro" id="IPR016007">
    <property type="entry name" value="Alpha_rhamnosid"/>
</dbReference>
<dbReference type="RefSeq" id="WP_131329557.1">
    <property type="nucleotide sequence ID" value="NZ_CP044016.1"/>
</dbReference>
<dbReference type="Pfam" id="PF17390">
    <property type="entry name" value="Bac_rhamnosid_C"/>
    <property type="match status" value="1"/>
</dbReference>
<dbReference type="EMBL" id="CP044016">
    <property type="protein sequence ID" value="QES88614.1"/>
    <property type="molecule type" value="Genomic_DNA"/>
</dbReference>
<dbReference type="Gene3D" id="2.60.420.10">
    <property type="entry name" value="Maltose phosphorylase, domain 3"/>
    <property type="match status" value="1"/>
</dbReference>
<evidence type="ECO:0000313" key="8">
    <source>
        <dbReference type="EMBL" id="QES88614.1"/>
    </source>
</evidence>
<feature type="domain" description="Bacterial alpha-L-rhamnosidase N-terminal" evidence="5">
    <location>
        <begin position="186"/>
        <end position="353"/>
    </location>
</feature>
<proteinExistence type="predicted"/>
<dbReference type="PIRSF" id="PIRSF010631">
    <property type="entry name" value="A-rhamnsds"/>
    <property type="match status" value="1"/>
</dbReference>
<dbReference type="PANTHER" id="PTHR33307:SF11">
    <property type="entry name" value="ALPHA-L-RHAMNOSIDASE"/>
    <property type="match status" value="1"/>
</dbReference>
<dbReference type="InterPro" id="IPR013737">
    <property type="entry name" value="Bac_rhamnosid_N"/>
</dbReference>
<comment type="catalytic activity">
    <reaction evidence="1">
        <text>Hydrolysis of terminal non-reducing alpha-L-rhamnose residues in alpha-L-rhamnosides.</text>
        <dbReference type="EC" id="3.2.1.40"/>
    </reaction>
</comment>
<reference evidence="8 9" key="1">
    <citation type="submission" date="2019-09" db="EMBL/GenBank/DDBJ databases">
        <title>Complete genome sequence of Arachidicoccus sp. B3-10 isolated from apple orchard soil.</title>
        <authorList>
            <person name="Kim H.S."/>
            <person name="Han K.-I."/>
            <person name="Suh M.K."/>
            <person name="Lee K.C."/>
            <person name="Eom M.K."/>
            <person name="Kim J.-S."/>
            <person name="Kang S.W."/>
            <person name="Sin Y."/>
            <person name="Lee J.-S."/>
        </authorList>
    </citation>
    <scope>NUCLEOTIDE SEQUENCE [LARGE SCALE GENOMIC DNA]</scope>
    <source>
        <strain evidence="8 9">B3-10</strain>
    </source>
</reference>
<evidence type="ECO:0000313" key="9">
    <source>
        <dbReference type="Proteomes" id="UP000292424"/>
    </source>
</evidence>
<dbReference type="Pfam" id="PF08531">
    <property type="entry name" value="Bac_rhamnosid_N"/>
    <property type="match status" value="1"/>
</dbReference>
<dbReference type="InterPro" id="IPR013783">
    <property type="entry name" value="Ig-like_fold"/>
</dbReference>
<dbReference type="Proteomes" id="UP000292424">
    <property type="component" value="Chromosome"/>
</dbReference>
<evidence type="ECO:0000259" key="4">
    <source>
        <dbReference type="Pfam" id="PF05592"/>
    </source>
</evidence>
<dbReference type="Gene3D" id="2.60.120.260">
    <property type="entry name" value="Galactose-binding domain-like"/>
    <property type="match status" value="2"/>
</dbReference>
<dbReference type="Gene3D" id="2.60.40.10">
    <property type="entry name" value="Immunoglobulins"/>
    <property type="match status" value="1"/>
</dbReference>
<dbReference type="SUPFAM" id="SSF48208">
    <property type="entry name" value="Six-hairpin glycosidases"/>
    <property type="match status" value="1"/>
</dbReference>
<evidence type="ECO:0000259" key="5">
    <source>
        <dbReference type="Pfam" id="PF08531"/>
    </source>
</evidence>
<dbReference type="Gene3D" id="1.50.10.10">
    <property type="match status" value="1"/>
</dbReference>
<name>A0A5P2FYJ5_9BACT</name>
<gene>
    <name evidence="8" type="ORF">E0W69_008075</name>
</gene>
<feature type="domain" description="Alpha-L-rhamnosidase six-hairpin glycosidase" evidence="6">
    <location>
        <begin position="471"/>
        <end position="804"/>
    </location>
</feature>
<evidence type="ECO:0000256" key="3">
    <source>
        <dbReference type="ARBA" id="ARBA00022801"/>
    </source>
</evidence>
<dbReference type="AlphaFoldDB" id="A0A5P2FYJ5"/>
<protein>
    <recommendedName>
        <fullName evidence="2">alpha-L-rhamnosidase</fullName>
        <ecNumber evidence="2">3.2.1.40</ecNumber>
    </recommendedName>
</protein>
<evidence type="ECO:0000256" key="1">
    <source>
        <dbReference type="ARBA" id="ARBA00001445"/>
    </source>
</evidence>
<dbReference type="InterPro" id="IPR008928">
    <property type="entry name" value="6-hairpin_glycosidase_sf"/>
</dbReference>
<keyword evidence="9" id="KW-1185">Reference proteome</keyword>
<organism evidence="8 9">
    <name type="scientific">Rhizosphaericola mali</name>
    <dbReference type="NCBI Taxonomy" id="2545455"/>
    <lineage>
        <taxon>Bacteria</taxon>
        <taxon>Pseudomonadati</taxon>
        <taxon>Bacteroidota</taxon>
        <taxon>Chitinophagia</taxon>
        <taxon>Chitinophagales</taxon>
        <taxon>Chitinophagaceae</taxon>
        <taxon>Rhizosphaericola</taxon>
    </lineage>
</organism>
<dbReference type="PANTHER" id="PTHR33307">
    <property type="entry name" value="ALPHA-RHAMNOSIDASE (EUROFUNG)"/>
    <property type="match status" value="1"/>
</dbReference>
<evidence type="ECO:0000259" key="7">
    <source>
        <dbReference type="Pfam" id="PF17390"/>
    </source>
</evidence>
<dbReference type="InterPro" id="IPR035398">
    <property type="entry name" value="Bac_rhamnosid_C"/>
</dbReference>
<dbReference type="Pfam" id="PF25788">
    <property type="entry name" value="Ig_Rha78A_N"/>
    <property type="match status" value="1"/>
</dbReference>
<dbReference type="Pfam" id="PF05592">
    <property type="entry name" value="Bac_rhamnosid"/>
    <property type="match status" value="1"/>
</dbReference>
<dbReference type="GO" id="GO:0005975">
    <property type="term" value="P:carbohydrate metabolic process"/>
    <property type="evidence" value="ECO:0007669"/>
    <property type="project" value="InterPro"/>
</dbReference>
<sequence>MKRSLYLYIISQLLFCHLFGKNLQLYDLRCESRVNPLGITATQPHFSWKIQSVMRNTEQIAYLVLVSEDSIALLKNVGEIWNTGKLKSNNSIQIDYKGRKLKAATRYFWKVKIWDNHGQNSDWSTIATFQTGLFNLEDWKGAKWIGLQELADSLKIIPAPSSVNKGKKIPENEIMPMFRKEFSVKKEIKNAFIFIAGLGHFELSMNGKKIGDHFLDPGWTNYEKESIYQTFDVTSQLNMGQNSIGVLLGNGFYFTPSKRFKKLKVVYGFPKMICSLVVQYKDGSTERLNSDEHWSVDKSPVIFSSIYGGEDYDANLEQVGWDKPHFLRNWKNAIVVSGPKVLSSNTQEPVKVMKTFKPVKQITIKNVIVYDFGQNASGIVKINVKGHKGDTIQIIPAELLNEKSEANQKATGSPYYFTYILKGGGDEIWQPRFSYYGFRYAQVEMIPKQNGNSPKLNSIEMLQIRNAANSCGSFSCSDTLFNQTNKLIQWAIKSNMVSLFTDCPHREKLGWLEQEHLMGNSIQYNFDIASFIPKILKDMRLAQTDSGLIPEIAPEFVQFSEPFRDSPEWGSSSILVPWYAYNWYGDIRFLEENYSMMQRYIQYLENKSNNGILMQGLSDWYDIGLEKSGFSQLTPQGLTATAIYYYDLLVMSKIAKLLKKENDIKIYNSLAEKVKKSFNEKFYNPTAAQYGTGSQTSNAMAIYMQLVDSSNKQKVINNIVDSLEKNDYRLTAGDIGFRYLLLVLAEAGRSDVIYKMNNRSDVPGYGYQLSHGATSLTESWQAYSSVSNNHLMLGHLMEWFYQNVGGIKQSIGSVGYKNIDIDPDFVDSISYANTSYNSSYGTIVCNWKREKDDIVLDVVIPSNAKANIYFPKKNFVQLTERQQNINSSNLKKNEKRVMCTIGSGNYQFRAKYKIK</sequence>
<feature type="domain" description="Alpha-L-rhamnosidase C-terminal" evidence="7">
    <location>
        <begin position="813"/>
        <end position="878"/>
    </location>
</feature>
<accession>A0A5P2FYJ5</accession>
<dbReference type="KEGG" id="arac:E0W69_008075"/>
<keyword evidence="3" id="KW-0378">Hydrolase</keyword>
<dbReference type="InterPro" id="IPR008902">
    <property type="entry name" value="Rhamnosid_concanavalin"/>
</dbReference>
<dbReference type="EC" id="3.2.1.40" evidence="2"/>
<dbReference type="GO" id="GO:0030596">
    <property type="term" value="F:alpha-L-rhamnosidase activity"/>
    <property type="evidence" value="ECO:0007669"/>
    <property type="project" value="UniProtKB-EC"/>
</dbReference>
<dbReference type="InterPro" id="IPR012341">
    <property type="entry name" value="6hp_glycosidase-like_sf"/>
</dbReference>
<evidence type="ECO:0000256" key="2">
    <source>
        <dbReference type="ARBA" id="ARBA00012652"/>
    </source>
</evidence>
<feature type="domain" description="Alpha-L-rhamnosidase concanavalin-like" evidence="4">
    <location>
        <begin position="365"/>
        <end position="459"/>
    </location>
</feature>
<dbReference type="OrthoDB" id="9766741at2"/>
<dbReference type="InterPro" id="IPR035396">
    <property type="entry name" value="Bac_rhamnosid6H"/>
</dbReference>
<dbReference type="Pfam" id="PF17389">
    <property type="entry name" value="Bac_rhamnosid6H"/>
    <property type="match status" value="1"/>
</dbReference>
<evidence type="ECO:0000259" key="6">
    <source>
        <dbReference type="Pfam" id="PF17389"/>
    </source>
</evidence>